<reference evidence="4 5" key="1">
    <citation type="submission" date="2016-01" db="EMBL/GenBank/DDBJ databases">
        <authorList>
            <person name="Oliw E.H."/>
        </authorList>
    </citation>
    <scope>NUCLEOTIDE SEQUENCE [LARGE SCALE GENOMIC DNA]</scope>
    <source>
        <strain evidence="4 5">DY10</strain>
    </source>
</reference>
<name>A0A1P9WTD5_9BACT</name>
<dbReference type="SUPFAM" id="SSF50129">
    <property type="entry name" value="GroES-like"/>
    <property type="match status" value="1"/>
</dbReference>
<dbReference type="STRING" id="1178516.AWR27_04345"/>
<keyword evidence="5" id="KW-1185">Reference proteome</keyword>
<keyword evidence="1" id="KW-0521">NADP</keyword>
<accession>A0A1P9WTD5</accession>
<dbReference type="EMBL" id="CP014263">
    <property type="protein sequence ID" value="AQG78632.1"/>
    <property type="molecule type" value="Genomic_DNA"/>
</dbReference>
<evidence type="ECO:0000256" key="1">
    <source>
        <dbReference type="ARBA" id="ARBA00022857"/>
    </source>
</evidence>
<gene>
    <name evidence="4" type="ORF">AWR27_04345</name>
</gene>
<evidence type="ECO:0000259" key="3">
    <source>
        <dbReference type="SMART" id="SM00829"/>
    </source>
</evidence>
<keyword evidence="2" id="KW-0560">Oxidoreductase</keyword>
<dbReference type="GO" id="GO:0070402">
    <property type="term" value="F:NADPH binding"/>
    <property type="evidence" value="ECO:0007669"/>
    <property type="project" value="TreeGrafter"/>
</dbReference>
<proteinExistence type="predicted"/>
<dbReference type="CDD" id="cd08243">
    <property type="entry name" value="quinone_oxidoreductase_like_1"/>
    <property type="match status" value="1"/>
</dbReference>
<dbReference type="Pfam" id="PF13602">
    <property type="entry name" value="ADH_zinc_N_2"/>
    <property type="match status" value="1"/>
</dbReference>
<feature type="domain" description="Enoyl reductase (ER)" evidence="3">
    <location>
        <begin position="10"/>
        <end position="320"/>
    </location>
</feature>
<dbReference type="AlphaFoldDB" id="A0A1P9WTD5"/>
<dbReference type="Pfam" id="PF08240">
    <property type="entry name" value="ADH_N"/>
    <property type="match status" value="1"/>
</dbReference>
<dbReference type="Proteomes" id="UP000187941">
    <property type="component" value="Chromosome"/>
</dbReference>
<dbReference type="InterPro" id="IPR020843">
    <property type="entry name" value="ER"/>
</dbReference>
<evidence type="ECO:0000313" key="4">
    <source>
        <dbReference type="EMBL" id="AQG78632.1"/>
    </source>
</evidence>
<dbReference type="OrthoDB" id="9787435at2"/>
<dbReference type="GO" id="GO:0016651">
    <property type="term" value="F:oxidoreductase activity, acting on NAD(P)H"/>
    <property type="evidence" value="ECO:0007669"/>
    <property type="project" value="TreeGrafter"/>
</dbReference>
<organism evidence="4 5">
    <name type="scientific">Spirosoma montaniterrae</name>
    <dbReference type="NCBI Taxonomy" id="1178516"/>
    <lineage>
        <taxon>Bacteria</taxon>
        <taxon>Pseudomonadati</taxon>
        <taxon>Bacteroidota</taxon>
        <taxon>Cytophagia</taxon>
        <taxon>Cytophagales</taxon>
        <taxon>Cytophagaceae</taxon>
        <taxon>Spirosoma</taxon>
    </lineage>
</organism>
<evidence type="ECO:0000256" key="2">
    <source>
        <dbReference type="ARBA" id="ARBA00023002"/>
    </source>
</evidence>
<dbReference type="KEGG" id="smon:AWR27_04345"/>
<dbReference type="PANTHER" id="PTHR48106">
    <property type="entry name" value="QUINONE OXIDOREDUCTASE PIG3-RELATED"/>
    <property type="match status" value="1"/>
</dbReference>
<dbReference type="SUPFAM" id="SSF51735">
    <property type="entry name" value="NAD(P)-binding Rossmann-fold domains"/>
    <property type="match status" value="1"/>
</dbReference>
<evidence type="ECO:0000313" key="5">
    <source>
        <dbReference type="Proteomes" id="UP000187941"/>
    </source>
</evidence>
<dbReference type="InterPro" id="IPR013154">
    <property type="entry name" value="ADH-like_N"/>
</dbReference>
<dbReference type="Gene3D" id="3.40.50.720">
    <property type="entry name" value="NAD(P)-binding Rossmann-like Domain"/>
    <property type="match status" value="1"/>
</dbReference>
<protein>
    <submittedName>
        <fullName evidence="4">NADPH:quinone reductase</fullName>
    </submittedName>
</protein>
<dbReference type="InterPro" id="IPR036291">
    <property type="entry name" value="NAD(P)-bd_dom_sf"/>
</dbReference>
<dbReference type="SMART" id="SM00829">
    <property type="entry name" value="PKS_ER"/>
    <property type="match status" value="1"/>
</dbReference>
<dbReference type="Gene3D" id="3.90.180.10">
    <property type="entry name" value="Medium-chain alcohol dehydrogenases, catalytic domain"/>
    <property type="match status" value="1"/>
</dbReference>
<dbReference type="InterPro" id="IPR011032">
    <property type="entry name" value="GroES-like_sf"/>
</dbReference>
<dbReference type="RefSeq" id="WP_077130071.1">
    <property type="nucleotide sequence ID" value="NZ_CP014263.1"/>
</dbReference>
<dbReference type="PANTHER" id="PTHR48106:SF18">
    <property type="entry name" value="QUINONE OXIDOREDUCTASE PIG3"/>
    <property type="match status" value="1"/>
</dbReference>
<sequence length="322" mass="34995">MKAAILYNPGAADQFRLEERPIPTPQDGQVLIRVKAFGLNRSELMTRKGLSPNVRFPRVLGIECVGEVAHDPTGEYAPGQQVAALMGGMGRDFDGSYAEYTVVPTSIIYPFRSTLSWAQLGAIPEMFQTVYGSLQLSLRIQPGETVLIRGGTSSVGMLATQLAKNEGLTVLTTTRNGDKKALLVANGADYVLIDDGNLRGQVRSIFPQGVDKVLELVGASTLQDSLQCVRPGGTACMTGMLSETWSIDNFAPMEFIPATVHLTIYDSGQIRSSPDVFQQFINDVETGRVKLTISQVFRLDEIAQAHRLMEQNQASGKIVVLT</sequence>